<feature type="domain" description="Glycosyl transferase family 1" evidence="1">
    <location>
        <begin position="218"/>
        <end position="386"/>
    </location>
</feature>
<dbReference type="PANTHER" id="PTHR12526:SF634">
    <property type="entry name" value="BLL3361 PROTEIN"/>
    <property type="match status" value="1"/>
</dbReference>
<evidence type="ECO:0000259" key="2">
    <source>
        <dbReference type="Pfam" id="PF13439"/>
    </source>
</evidence>
<evidence type="ECO:0000259" key="1">
    <source>
        <dbReference type="Pfam" id="PF00534"/>
    </source>
</evidence>
<dbReference type="KEGG" id="ths:TES1_2034"/>
<dbReference type="EMBL" id="CP006965">
    <property type="protein sequence ID" value="AHF81409.1"/>
    <property type="molecule type" value="Genomic_DNA"/>
</dbReference>
<protein>
    <submittedName>
        <fullName evidence="3">Glycosyl transferase family protein 14</fullName>
    </submittedName>
</protein>
<dbReference type="Proteomes" id="UP000019027">
    <property type="component" value="Chromosome"/>
</dbReference>
<dbReference type="GO" id="GO:0016757">
    <property type="term" value="F:glycosyltransferase activity"/>
    <property type="evidence" value="ECO:0007669"/>
    <property type="project" value="InterPro"/>
</dbReference>
<dbReference type="InterPro" id="IPR028098">
    <property type="entry name" value="Glyco_trans_4-like_N"/>
</dbReference>
<evidence type="ECO:0000313" key="3">
    <source>
        <dbReference type="EMBL" id="AHF81409.1"/>
    </source>
</evidence>
<feature type="domain" description="Glycosyltransferase subfamily 4-like N-terminal" evidence="2">
    <location>
        <begin position="92"/>
        <end position="210"/>
    </location>
</feature>
<dbReference type="InterPro" id="IPR001296">
    <property type="entry name" value="Glyco_trans_1"/>
</dbReference>
<keyword evidence="3" id="KW-0808">Transferase</keyword>
<accession>W0I5Q9</accession>
<dbReference type="Pfam" id="PF00534">
    <property type="entry name" value="Glycos_transf_1"/>
    <property type="match status" value="1"/>
</dbReference>
<dbReference type="Gene3D" id="3.40.50.2000">
    <property type="entry name" value="Glycogen Phosphorylase B"/>
    <property type="match status" value="2"/>
</dbReference>
<proteinExistence type="predicted"/>
<gene>
    <name evidence="3" type="ORF">TES1_2034</name>
</gene>
<keyword evidence="4" id="KW-1185">Reference proteome</keyword>
<dbReference type="PANTHER" id="PTHR12526">
    <property type="entry name" value="GLYCOSYLTRANSFERASE"/>
    <property type="match status" value="1"/>
</dbReference>
<reference evidence="3 4" key="1">
    <citation type="journal article" date="2014" name="Int. J. Syst. Evol. Microbiol.">
        <title>Thermococcus paralvinellae sp. nov. and Thermococcus cleftensis sp. nov. of hyperthermophilic heterotrophs from deep-sea hydrothermal vents.</title>
        <authorList>
            <person name="Hensley S.A."/>
            <person name="Jung J.H."/>
            <person name="Park C.S."/>
            <person name="Holden J.F."/>
        </authorList>
    </citation>
    <scope>NUCLEOTIDE SEQUENCE [LARGE SCALE GENOMIC DNA]</scope>
    <source>
        <strain evidence="3 4">ES1</strain>
    </source>
</reference>
<dbReference type="Pfam" id="PF13439">
    <property type="entry name" value="Glyco_transf_4"/>
    <property type="match status" value="1"/>
</dbReference>
<dbReference type="HOGENOM" id="CLU_009583_2_4_2"/>
<dbReference type="AlphaFoldDB" id="W0I5Q9"/>
<sequence>MIYPRESEINIGDLNLLVITPFYRWFIKELIEAQSRYVGEIHILVHHNPLAEISNYVPFGGYFDHLRLYTKQRIVELENVPPNVHIHLISTVYFIPDGRNSQLGEKLAKKFEEHIKENNINFDIIHAHFTYPQGYAAVKLGQKFNAPVIITLHENRPHLYSILKNMKDKAVYTWKNADALIRVNKRDIPIFIQHGANPGRIVHIPNGYNPRKFSYIPREVAREKLQIEKNAKIIFNLARLYPEKGHKYLINAMSLVLKERQDVYCYIGGTGPLKKQLEKQISKLNLRHHIRLLGYLPDNQLNYWMNAADIFVLPSLSEGNPTVMFEALGVGLPFVGTAVGGVPEIIVSEDYGLLCPPADCECLAEKILIALDKKWNREKIRKYAQQFTWKEITKKLSKIYKEVLHQST</sequence>
<name>W0I5Q9_9EURY</name>
<evidence type="ECO:0000313" key="4">
    <source>
        <dbReference type="Proteomes" id="UP000019027"/>
    </source>
</evidence>
<dbReference type="GeneID" id="24907389"/>
<dbReference type="SUPFAM" id="SSF53756">
    <property type="entry name" value="UDP-Glycosyltransferase/glycogen phosphorylase"/>
    <property type="match status" value="1"/>
</dbReference>
<organism evidence="3 4">
    <name type="scientific">Thermococcus paralvinellae</name>
    <dbReference type="NCBI Taxonomy" id="582419"/>
    <lineage>
        <taxon>Archaea</taxon>
        <taxon>Methanobacteriati</taxon>
        <taxon>Methanobacteriota</taxon>
        <taxon>Thermococci</taxon>
        <taxon>Thermococcales</taxon>
        <taxon>Thermococcaceae</taxon>
        <taxon>Thermococcus</taxon>
    </lineage>
</organism>
<dbReference type="STRING" id="582419.TES1_2034"/>
<dbReference type="RefSeq" id="WP_227738490.1">
    <property type="nucleotide sequence ID" value="NZ_CP006965.1"/>
</dbReference>